<dbReference type="GO" id="GO:0032993">
    <property type="term" value="C:protein-DNA complex"/>
    <property type="evidence" value="ECO:0007669"/>
    <property type="project" value="TreeGrafter"/>
</dbReference>
<dbReference type="InterPro" id="IPR039420">
    <property type="entry name" value="WalR-like"/>
</dbReference>
<dbReference type="PROSITE" id="PS50110">
    <property type="entry name" value="RESPONSE_REGULATORY"/>
    <property type="match status" value="1"/>
</dbReference>
<dbReference type="RefSeq" id="WP_117780839.1">
    <property type="nucleotide sequence ID" value="NZ_CP060632.1"/>
</dbReference>
<dbReference type="KEGG" id="wcp:H9Q76_03005"/>
<dbReference type="Gene3D" id="3.40.50.2300">
    <property type="match status" value="1"/>
</dbReference>
<keyword evidence="2" id="KW-0805">Transcription regulation</keyword>
<keyword evidence="11" id="KW-1185">Reference proteome</keyword>
<dbReference type="Proteomes" id="UP000515819">
    <property type="component" value="Chromosome"/>
</dbReference>
<dbReference type="InterPro" id="IPR011006">
    <property type="entry name" value="CheY-like_superfamily"/>
</dbReference>
<dbReference type="GO" id="GO:0000156">
    <property type="term" value="F:phosphorelay response regulator activity"/>
    <property type="evidence" value="ECO:0007669"/>
    <property type="project" value="TreeGrafter"/>
</dbReference>
<dbReference type="SMART" id="SM00448">
    <property type="entry name" value="REC"/>
    <property type="match status" value="1"/>
</dbReference>
<evidence type="ECO:0000256" key="6">
    <source>
        <dbReference type="PROSITE-ProRule" id="PRU00169"/>
    </source>
</evidence>
<evidence type="ECO:0000313" key="10">
    <source>
        <dbReference type="EMBL" id="QNM00274.1"/>
    </source>
</evidence>
<dbReference type="GO" id="GO:0000976">
    <property type="term" value="F:transcription cis-regulatory region binding"/>
    <property type="evidence" value="ECO:0007669"/>
    <property type="project" value="TreeGrafter"/>
</dbReference>
<dbReference type="GO" id="GO:0005829">
    <property type="term" value="C:cytosol"/>
    <property type="evidence" value="ECO:0007669"/>
    <property type="project" value="TreeGrafter"/>
</dbReference>
<proteinExistence type="predicted"/>
<evidence type="ECO:0000256" key="5">
    <source>
        <dbReference type="ARBA" id="ARBA00024867"/>
    </source>
</evidence>
<dbReference type="GO" id="GO:0006355">
    <property type="term" value="P:regulation of DNA-templated transcription"/>
    <property type="evidence" value="ECO:0007669"/>
    <property type="project" value="InterPro"/>
</dbReference>
<sequence>MKRILIVEDDMALAQELQYLLISNQYDAQRVEEFTDVAGQILASQADMVLLDINLPEVDGQSVLRELRKTSDIPVIMVTSKNTEMDEVISMSFGADDFIAKPYNPSILLLHIEAVFKRLGKMDADKGLTYKNMTLDTARGVLTVGDNSVELTKNEAGILSYLLKHQNTIVTRDELISYLWDSEAFVDDNTLTVNMNRVRKKLADLGVEDIIRTKRGQGYILA</sequence>
<dbReference type="InterPro" id="IPR036388">
    <property type="entry name" value="WH-like_DNA-bd_sf"/>
</dbReference>
<dbReference type="PANTHER" id="PTHR48111">
    <property type="entry name" value="REGULATOR OF RPOS"/>
    <property type="match status" value="1"/>
</dbReference>
<evidence type="ECO:0000256" key="4">
    <source>
        <dbReference type="ARBA" id="ARBA00023163"/>
    </source>
</evidence>
<evidence type="ECO:0000256" key="7">
    <source>
        <dbReference type="PROSITE-ProRule" id="PRU01091"/>
    </source>
</evidence>
<comment type="function">
    <text evidence="5">May play the central regulatory role in sporulation. It may be an element of the effector pathway responsible for the activation of sporulation genes in response to nutritional stress. Spo0A may act in concert with spo0H (a sigma factor) to control the expression of some genes that are critical to the sporulation process.</text>
</comment>
<evidence type="ECO:0000256" key="3">
    <source>
        <dbReference type="ARBA" id="ARBA00023125"/>
    </source>
</evidence>
<feature type="domain" description="Response regulatory" evidence="8">
    <location>
        <begin position="3"/>
        <end position="116"/>
    </location>
</feature>
<keyword evidence="4" id="KW-0804">Transcription</keyword>
<dbReference type="SUPFAM" id="SSF52172">
    <property type="entry name" value="CheY-like"/>
    <property type="match status" value="1"/>
</dbReference>
<dbReference type="PROSITE" id="PS51755">
    <property type="entry name" value="OMPR_PHOB"/>
    <property type="match status" value="1"/>
</dbReference>
<accession>A0A7G9FNZ2</accession>
<name>A0A7G9FNZ2_9FIRM</name>
<evidence type="ECO:0000256" key="1">
    <source>
        <dbReference type="ARBA" id="ARBA00018672"/>
    </source>
</evidence>
<protein>
    <recommendedName>
        <fullName evidence="1">Stage 0 sporulation protein A homolog</fullName>
    </recommendedName>
</protein>
<feature type="DNA-binding region" description="OmpR/PhoB-type" evidence="7">
    <location>
        <begin position="125"/>
        <end position="222"/>
    </location>
</feature>
<gene>
    <name evidence="10" type="ORF">H9Q76_03005</name>
</gene>
<dbReference type="SMART" id="SM00862">
    <property type="entry name" value="Trans_reg_C"/>
    <property type="match status" value="1"/>
</dbReference>
<dbReference type="InterPro" id="IPR001867">
    <property type="entry name" value="OmpR/PhoB-type_DNA-bd"/>
</dbReference>
<evidence type="ECO:0000259" key="8">
    <source>
        <dbReference type="PROSITE" id="PS50110"/>
    </source>
</evidence>
<keyword evidence="3 7" id="KW-0238">DNA-binding</keyword>
<dbReference type="CDD" id="cd00383">
    <property type="entry name" value="trans_reg_C"/>
    <property type="match status" value="1"/>
</dbReference>
<dbReference type="Gene3D" id="1.10.10.10">
    <property type="entry name" value="Winged helix-like DNA-binding domain superfamily/Winged helix DNA-binding domain"/>
    <property type="match status" value="1"/>
</dbReference>
<evidence type="ECO:0000259" key="9">
    <source>
        <dbReference type="PROSITE" id="PS51755"/>
    </source>
</evidence>
<dbReference type="PANTHER" id="PTHR48111:SF43">
    <property type="entry name" value="STAGE 0 SPORULATION PROTEIN A HOMOLOG"/>
    <property type="match status" value="1"/>
</dbReference>
<keyword evidence="6" id="KW-0597">Phosphoprotein</keyword>
<organism evidence="10 11">
    <name type="scientific">Wujia chipingensis</name>
    <dbReference type="NCBI Taxonomy" id="2763670"/>
    <lineage>
        <taxon>Bacteria</taxon>
        <taxon>Bacillati</taxon>
        <taxon>Bacillota</taxon>
        <taxon>Clostridia</taxon>
        <taxon>Lachnospirales</taxon>
        <taxon>Lachnospiraceae</taxon>
        <taxon>Wujia</taxon>
    </lineage>
</organism>
<dbReference type="Pfam" id="PF00072">
    <property type="entry name" value="Response_reg"/>
    <property type="match status" value="1"/>
</dbReference>
<dbReference type="AlphaFoldDB" id="A0A7G9FNZ2"/>
<dbReference type="InterPro" id="IPR001789">
    <property type="entry name" value="Sig_transdc_resp-reg_receiver"/>
</dbReference>
<feature type="domain" description="OmpR/PhoB-type" evidence="9">
    <location>
        <begin position="125"/>
        <end position="222"/>
    </location>
</feature>
<feature type="modified residue" description="4-aspartylphosphate" evidence="6">
    <location>
        <position position="52"/>
    </location>
</feature>
<reference evidence="10 11" key="1">
    <citation type="submission" date="2020-08" db="EMBL/GenBank/DDBJ databases">
        <authorList>
            <person name="Liu C."/>
            <person name="Sun Q."/>
        </authorList>
    </citation>
    <scope>NUCLEOTIDE SEQUENCE [LARGE SCALE GENOMIC DNA]</scope>
    <source>
        <strain evidence="10 11">NSJ-4</strain>
    </source>
</reference>
<dbReference type="EMBL" id="CP060632">
    <property type="protein sequence ID" value="QNM00274.1"/>
    <property type="molecule type" value="Genomic_DNA"/>
</dbReference>
<evidence type="ECO:0000313" key="11">
    <source>
        <dbReference type="Proteomes" id="UP000515819"/>
    </source>
</evidence>
<dbReference type="Pfam" id="PF00486">
    <property type="entry name" value="Trans_reg_C"/>
    <property type="match status" value="1"/>
</dbReference>
<evidence type="ECO:0000256" key="2">
    <source>
        <dbReference type="ARBA" id="ARBA00023015"/>
    </source>
</evidence>